<dbReference type="GO" id="GO:0071424">
    <property type="term" value="F:rRNA (cytosine-N4-)-methyltransferase activity"/>
    <property type="evidence" value="ECO:0007669"/>
    <property type="project" value="UniProtKB-UniRule"/>
</dbReference>
<dbReference type="Gene3D" id="1.10.150.170">
    <property type="entry name" value="Putative methyltransferase TM0872, insert domain"/>
    <property type="match status" value="1"/>
</dbReference>
<comment type="similarity">
    <text evidence="1 6">Belongs to the methyltransferase superfamily. RsmH family.</text>
</comment>
<accession>A0A3D1JHV1</accession>
<dbReference type="InterPro" id="IPR029063">
    <property type="entry name" value="SAM-dependent_MTases_sf"/>
</dbReference>
<dbReference type="EC" id="2.1.1.199" evidence="6"/>
<dbReference type="STRING" id="229919.GCA_001050195_01928"/>
<dbReference type="HAMAP" id="MF_01007">
    <property type="entry name" value="16SrRNA_methyltr_H"/>
    <property type="match status" value="1"/>
</dbReference>
<dbReference type="CDD" id="cd02440">
    <property type="entry name" value="AdoMet_MTases"/>
    <property type="match status" value="1"/>
</dbReference>
<keyword evidence="6" id="KW-0963">Cytoplasm</keyword>
<dbReference type="SUPFAM" id="SSF81799">
    <property type="entry name" value="Putative methyltransferase TM0872, insert domain"/>
    <property type="match status" value="1"/>
</dbReference>
<comment type="subcellular location">
    <subcellularLocation>
        <location evidence="6">Cytoplasm</location>
    </subcellularLocation>
</comment>
<reference evidence="7 8" key="1">
    <citation type="journal article" date="2018" name="Nat. Biotechnol.">
        <title>A standardized bacterial taxonomy based on genome phylogeny substantially revises the tree of life.</title>
        <authorList>
            <person name="Parks D.H."/>
            <person name="Chuvochina M."/>
            <person name="Waite D.W."/>
            <person name="Rinke C."/>
            <person name="Skarshewski A."/>
            <person name="Chaumeil P.A."/>
            <person name="Hugenholtz P."/>
        </authorList>
    </citation>
    <scope>NUCLEOTIDE SEQUENCE [LARGE SCALE GENOMIC DNA]</scope>
    <source>
        <strain evidence="7">UBA8781</strain>
    </source>
</reference>
<comment type="catalytic activity">
    <reaction evidence="6">
        <text>cytidine(1402) in 16S rRNA + S-adenosyl-L-methionine = N(4)-methylcytidine(1402) in 16S rRNA + S-adenosyl-L-homocysteine + H(+)</text>
        <dbReference type="Rhea" id="RHEA:42928"/>
        <dbReference type="Rhea" id="RHEA-COMP:10286"/>
        <dbReference type="Rhea" id="RHEA-COMP:10287"/>
        <dbReference type="ChEBI" id="CHEBI:15378"/>
        <dbReference type="ChEBI" id="CHEBI:57856"/>
        <dbReference type="ChEBI" id="CHEBI:59789"/>
        <dbReference type="ChEBI" id="CHEBI:74506"/>
        <dbReference type="ChEBI" id="CHEBI:82748"/>
        <dbReference type="EC" id="2.1.1.199"/>
    </reaction>
</comment>
<dbReference type="RefSeq" id="WP_062192784.1">
    <property type="nucleotide sequence ID" value="NZ_DF967965.1"/>
</dbReference>
<dbReference type="GO" id="GO:0005737">
    <property type="term" value="C:cytoplasm"/>
    <property type="evidence" value="ECO:0007669"/>
    <property type="project" value="UniProtKB-SubCell"/>
</dbReference>
<proteinExistence type="inferred from homology"/>
<evidence type="ECO:0000313" key="8">
    <source>
        <dbReference type="Proteomes" id="UP000264141"/>
    </source>
</evidence>
<feature type="binding site" evidence="6">
    <location>
        <position position="87"/>
    </location>
    <ligand>
        <name>S-adenosyl-L-methionine</name>
        <dbReference type="ChEBI" id="CHEBI:59789"/>
    </ligand>
</feature>
<dbReference type="SUPFAM" id="SSF53335">
    <property type="entry name" value="S-adenosyl-L-methionine-dependent methyltransferases"/>
    <property type="match status" value="1"/>
</dbReference>
<evidence type="ECO:0000256" key="1">
    <source>
        <dbReference type="ARBA" id="ARBA00010396"/>
    </source>
</evidence>
<name>A0A3D1JHV1_9CHLR</name>
<keyword evidence="5 6" id="KW-0949">S-adenosyl-L-methionine</keyword>
<comment type="function">
    <text evidence="6">Specifically methylates the N4 position of cytidine in position 1402 (C1402) of 16S rRNA.</text>
</comment>
<feature type="binding site" evidence="6">
    <location>
        <position position="108"/>
    </location>
    <ligand>
        <name>S-adenosyl-L-methionine</name>
        <dbReference type="ChEBI" id="CHEBI:59789"/>
    </ligand>
</feature>
<keyword evidence="4 6" id="KW-0808">Transferase</keyword>
<evidence type="ECO:0000256" key="5">
    <source>
        <dbReference type="ARBA" id="ARBA00022691"/>
    </source>
</evidence>
<dbReference type="PIRSF" id="PIRSF004486">
    <property type="entry name" value="MraW"/>
    <property type="match status" value="1"/>
</dbReference>
<dbReference type="InterPro" id="IPR002903">
    <property type="entry name" value="RsmH"/>
</dbReference>
<feature type="binding site" evidence="6">
    <location>
        <begin position="40"/>
        <end position="42"/>
    </location>
    <ligand>
        <name>S-adenosyl-L-methionine</name>
        <dbReference type="ChEBI" id="CHEBI:59789"/>
    </ligand>
</feature>
<evidence type="ECO:0000313" key="7">
    <source>
        <dbReference type="EMBL" id="HCE18063.1"/>
    </source>
</evidence>
<keyword evidence="3 6" id="KW-0489">Methyltransferase</keyword>
<dbReference type="InterPro" id="IPR023397">
    <property type="entry name" value="SAM-dep_MeTrfase_MraW_recog"/>
</dbReference>
<evidence type="ECO:0000256" key="4">
    <source>
        <dbReference type="ARBA" id="ARBA00022679"/>
    </source>
</evidence>
<protein>
    <recommendedName>
        <fullName evidence="6">Ribosomal RNA small subunit methyltransferase H</fullName>
        <ecNumber evidence="6">2.1.1.199</ecNumber>
    </recommendedName>
    <alternativeName>
        <fullName evidence="6">16S rRNA m(4)C1402 methyltransferase</fullName>
    </alternativeName>
    <alternativeName>
        <fullName evidence="6">rRNA (cytosine-N(4)-)-methyltransferase RsmH</fullName>
    </alternativeName>
</protein>
<dbReference type="PANTHER" id="PTHR11265">
    <property type="entry name" value="S-ADENOSYL-METHYLTRANSFERASE MRAW"/>
    <property type="match status" value="1"/>
</dbReference>
<evidence type="ECO:0000256" key="6">
    <source>
        <dbReference type="HAMAP-Rule" id="MF_01007"/>
    </source>
</evidence>
<dbReference type="PANTHER" id="PTHR11265:SF0">
    <property type="entry name" value="12S RRNA N4-METHYLCYTIDINE METHYLTRANSFERASE"/>
    <property type="match status" value="1"/>
</dbReference>
<dbReference type="EMBL" id="DPBP01000037">
    <property type="protein sequence ID" value="HCE18063.1"/>
    <property type="molecule type" value="Genomic_DNA"/>
</dbReference>
<dbReference type="Pfam" id="PF01795">
    <property type="entry name" value="Methyltransf_5"/>
    <property type="match status" value="1"/>
</dbReference>
<dbReference type="NCBIfam" id="TIGR00006">
    <property type="entry name" value="16S rRNA (cytosine(1402)-N(4))-methyltransferase RsmH"/>
    <property type="match status" value="1"/>
</dbReference>
<dbReference type="Gene3D" id="3.40.50.150">
    <property type="entry name" value="Vaccinia Virus protein VP39"/>
    <property type="match status" value="1"/>
</dbReference>
<comment type="caution">
    <text evidence="7">The sequence shown here is derived from an EMBL/GenBank/DDBJ whole genome shotgun (WGS) entry which is preliminary data.</text>
</comment>
<dbReference type="AlphaFoldDB" id="A0A3D1JHV1"/>
<dbReference type="GO" id="GO:0070475">
    <property type="term" value="P:rRNA base methylation"/>
    <property type="evidence" value="ECO:0007669"/>
    <property type="project" value="UniProtKB-UniRule"/>
</dbReference>
<dbReference type="OrthoDB" id="9806637at2"/>
<feature type="binding site" evidence="6">
    <location>
        <position position="115"/>
    </location>
    <ligand>
        <name>S-adenosyl-L-methionine</name>
        <dbReference type="ChEBI" id="CHEBI:59789"/>
    </ligand>
</feature>
<sequence length="322" mass="35597">MDKPQSGTNPPHRSVLYQEIILALNPHPAGHYVDATLGAGGHAEGILEASNPDGKLLGFDLDPHALEIARNRLARFGGRVFLRQSSYLHLKEELDRLGWPSVDGIVFDLGVSSMQLDTPQRGFSFQAEGPLDMRFGPEGSITAALLVNELPERELAALIWKYGEEHLARRIAHAIVQARPLRTTQELAEVIVRACKGQRSHIHPATRTFQALRIAVNEELQTLEAALPQAVSVLAPGGRLAVISFHSLEDRLVKQFFRRESRDCICPPDQPVCTCEHQASIREITRHPIEPGEEEIAQNPRARSAKLRVAEKLPTGMSVAQD</sequence>
<feature type="binding site" evidence="6">
    <location>
        <position position="60"/>
    </location>
    <ligand>
        <name>S-adenosyl-L-methionine</name>
        <dbReference type="ChEBI" id="CHEBI:59789"/>
    </ligand>
</feature>
<dbReference type="Proteomes" id="UP000264141">
    <property type="component" value="Unassembled WGS sequence"/>
</dbReference>
<evidence type="ECO:0000256" key="2">
    <source>
        <dbReference type="ARBA" id="ARBA00022552"/>
    </source>
</evidence>
<gene>
    <name evidence="6" type="primary">rsmH</name>
    <name evidence="7" type="ORF">DEQ80_09405</name>
</gene>
<keyword evidence="2 6" id="KW-0698">rRNA processing</keyword>
<evidence type="ECO:0000256" key="3">
    <source>
        <dbReference type="ARBA" id="ARBA00022603"/>
    </source>
</evidence>
<organism evidence="7 8">
    <name type="scientific">Anaerolinea thermolimosa</name>
    <dbReference type="NCBI Taxonomy" id="229919"/>
    <lineage>
        <taxon>Bacteria</taxon>
        <taxon>Bacillati</taxon>
        <taxon>Chloroflexota</taxon>
        <taxon>Anaerolineae</taxon>
        <taxon>Anaerolineales</taxon>
        <taxon>Anaerolineaceae</taxon>
        <taxon>Anaerolinea</taxon>
    </lineage>
</organism>